<evidence type="ECO:0000259" key="2">
    <source>
        <dbReference type="Pfam" id="PF03061"/>
    </source>
</evidence>
<dbReference type="EMBL" id="QJJM01000007">
    <property type="protein sequence ID" value="PXW75201.1"/>
    <property type="molecule type" value="Genomic_DNA"/>
</dbReference>
<dbReference type="InterPro" id="IPR003736">
    <property type="entry name" value="PAAI_dom"/>
</dbReference>
<comment type="caution">
    <text evidence="3">The sequence shown here is derived from an EMBL/GenBank/DDBJ whole genome shotgun (WGS) entry which is preliminary data.</text>
</comment>
<dbReference type="Gene3D" id="3.10.129.10">
    <property type="entry name" value="Hotdog Thioesterase"/>
    <property type="match status" value="1"/>
</dbReference>
<dbReference type="RefSeq" id="WP_110299029.1">
    <property type="nucleotide sequence ID" value="NZ_QJJM01000007.1"/>
</dbReference>
<gene>
    <name evidence="3" type="ORF">C7451_107171</name>
</gene>
<feature type="domain" description="Thioesterase" evidence="2">
    <location>
        <begin position="62"/>
        <end position="134"/>
    </location>
</feature>
<sequence length="154" mass="16626">MPETPPESAEKPSGFDPSAFEGILSRLGHGGHLGMRYRAHGVGWVEMELPYAERLIGDVETGVIASGPIISLMDNATSLSVWTAIGEFRPQVTLDLRVDYMRPATPGKTVIGRGECYKVTRSMAFVRGIAHDGDADDPVAHVAGTFIRIDNFLG</sequence>
<keyword evidence="1" id="KW-0378">Hydrolase</keyword>
<dbReference type="PANTHER" id="PTHR43240:SF7">
    <property type="entry name" value="BLR7284 PROTEIN"/>
    <property type="match status" value="1"/>
</dbReference>
<dbReference type="OrthoDB" id="9813158at2"/>
<dbReference type="GO" id="GO:0061522">
    <property type="term" value="F:1,4-dihydroxy-2-naphthoyl-CoA thioesterase activity"/>
    <property type="evidence" value="ECO:0007669"/>
    <property type="project" value="TreeGrafter"/>
</dbReference>
<evidence type="ECO:0000313" key="3">
    <source>
        <dbReference type="EMBL" id="PXW75201.1"/>
    </source>
</evidence>
<dbReference type="NCBIfam" id="TIGR00369">
    <property type="entry name" value="unchar_dom_1"/>
    <property type="match status" value="1"/>
</dbReference>
<dbReference type="GO" id="GO:0005829">
    <property type="term" value="C:cytosol"/>
    <property type="evidence" value="ECO:0007669"/>
    <property type="project" value="TreeGrafter"/>
</dbReference>
<dbReference type="PANTHER" id="PTHR43240">
    <property type="entry name" value="1,4-DIHYDROXY-2-NAPHTHOYL-COA THIOESTERASE 1"/>
    <property type="match status" value="1"/>
</dbReference>
<name>A0A2V3V2Q8_9SPHN</name>
<protein>
    <submittedName>
        <fullName evidence="3">Uncharacterized protein (TIGR00369 family)</fullName>
    </submittedName>
</protein>
<keyword evidence="4" id="KW-1185">Reference proteome</keyword>
<dbReference type="AlphaFoldDB" id="A0A2V3V2Q8"/>
<accession>A0A2V3V2Q8</accession>
<dbReference type="Proteomes" id="UP000248014">
    <property type="component" value="Unassembled WGS sequence"/>
</dbReference>
<evidence type="ECO:0000313" key="4">
    <source>
        <dbReference type="Proteomes" id="UP000248014"/>
    </source>
</evidence>
<evidence type="ECO:0000256" key="1">
    <source>
        <dbReference type="ARBA" id="ARBA00022801"/>
    </source>
</evidence>
<dbReference type="InterPro" id="IPR006683">
    <property type="entry name" value="Thioestr_dom"/>
</dbReference>
<dbReference type="InterPro" id="IPR029069">
    <property type="entry name" value="HotDog_dom_sf"/>
</dbReference>
<dbReference type="CDD" id="cd03443">
    <property type="entry name" value="PaaI_thioesterase"/>
    <property type="match status" value="1"/>
</dbReference>
<proteinExistence type="predicted"/>
<dbReference type="Pfam" id="PF03061">
    <property type="entry name" value="4HBT"/>
    <property type="match status" value="1"/>
</dbReference>
<organism evidence="3 4">
    <name type="scientific">Blastomonas natatoria</name>
    <dbReference type="NCBI Taxonomy" id="34015"/>
    <lineage>
        <taxon>Bacteria</taxon>
        <taxon>Pseudomonadati</taxon>
        <taxon>Pseudomonadota</taxon>
        <taxon>Alphaproteobacteria</taxon>
        <taxon>Sphingomonadales</taxon>
        <taxon>Sphingomonadaceae</taxon>
        <taxon>Blastomonas</taxon>
    </lineage>
</organism>
<reference evidence="3 4" key="1">
    <citation type="submission" date="2018-05" db="EMBL/GenBank/DDBJ databases">
        <title>Genomic Encyclopedia of Type Strains, Phase IV (KMG-IV): sequencing the most valuable type-strain genomes for metagenomic binning, comparative biology and taxonomic classification.</title>
        <authorList>
            <person name="Goeker M."/>
        </authorList>
    </citation>
    <scope>NUCLEOTIDE SEQUENCE [LARGE SCALE GENOMIC DNA]</scope>
    <source>
        <strain evidence="3 4">DSM 3183</strain>
    </source>
</reference>
<dbReference type="SUPFAM" id="SSF54637">
    <property type="entry name" value="Thioesterase/thiol ester dehydrase-isomerase"/>
    <property type="match status" value="1"/>
</dbReference>